<dbReference type="InterPro" id="IPR048899">
    <property type="entry name" value="NMD_SH3"/>
</dbReference>
<dbReference type="GO" id="GO:0043023">
    <property type="term" value="F:ribosomal large subunit binding"/>
    <property type="evidence" value="ECO:0000318"/>
    <property type="project" value="GO_Central"/>
</dbReference>
<dbReference type="Pfam" id="PF04981">
    <property type="entry name" value="NMD3"/>
    <property type="match status" value="1"/>
</dbReference>
<proteinExistence type="inferred from homology"/>
<accession>A2DEM9</accession>
<comment type="function">
    <text evidence="7">Acts as an adapter for the XPO1/CRM1-mediated export of the 60S ribosomal subunit.</text>
</comment>
<dbReference type="GO" id="GO:0015031">
    <property type="term" value="P:protein transport"/>
    <property type="evidence" value="ECO:0007669"/>
    <property type="project" value="UniProtKB-KW"/>
</dbReference>
<evidence type="ECO:0000259" key="9">
    <source>
        <dbReference type="Pfam" id="PF04981"/>
    </source>
</evidence>
<keyword evidence="5 7" id="KW-0653">Protein transport</keyword>
<evidence type="ECO:0000256" key="3">
    <source>
        <dbReference type="ARBA" id="ARBA00022448"/>
    </source>
</evidence>
<dbReference type="PANTHER" id="PTHR12746">
    <property type="entry name" value="NONSENSE-MEDIATED MRNA DECAY PROTEIN 3"/>
    <property type="match status" value="1"/>
</dbReference>
<evidence type="ECO:0000259" key="11">
    <source>
        <dbReference type="Pfam" id="PF21193"/>
    </source>
</evidence>
<dbReference type="InterPro" id="IPR039768">
    <property type="entry name" value="Nmd3"/>
</dbReference>
<dbReference type="GO" id="GO:0000055">
    <property type="term" value="P:ribosomal large subunit export from nucleus"/>
    <property type="evidence" value="ECO:0000318"/>
    <property type="project" value="GO_Central"/>
</dbReference>
<dbReference type="VEuPathDB" id="TrichDB:TVAG_283260"/>
<evidence type="ECO:0000256" key="2">
    <source>
        <dbReference type="ARBA" id="ARBA00017035"/>
    </source>
</evidence>
<dbReference type="GO" id="GO:0005737">
    <property type="term" value="C:cytoplasm"/>
    <property type="evidence" value="ECO:0000318"/>
    <property type="project" value="GO_Central"/>
</dbReference>
<dbReference type="KEGG" id="tva:5466704"/>
<keyword evidence="3 7" id="KW-0813">Transport</keyword>
<feature type="domain" description="Nmd3 N-terminal" evidence="9">
    <location>
        <begin position="13"/>
        <end position="242"/>
    </location>
</feature>
<dbReference type="Pfam" id="PF21192">
    <property type="entry name" value="OB_NMD3"/>
    <property type="match status" value="1"/>
</dbReference>
<protein>
    <recommendedName>
        <fullName evidence="2 7">60S ribosomal export protein NMD3</fullName>
    </recommendedName>
</protein>
<dbReference type="PANTHER" id="PTHR12746:SF2">
    <property type="entry name" value="60S RIBOSOMAL EXPORT PROTEIN NMD3"/>
    <property type="match status" value="1"/>
</dbReference>
<feature type="region of interest" description="Disordered" evidence="8">
    <location>
        <begin position="437"/>
        <end position="458"/>
    </location>
</feature>
<keyword evidence="6 7" id="KW-0539">Nucleus</keyword>
<dbReference type="Pfam" id="PF21193">
    <property type="entry name" value="NMD_SH3"/>
    <property type="match status" value="1"/>
</dbReference>
<dbReference type="GO" id="GO:0005634">
    <property type="term" value="C:nucleus"/>
    <property type="evidence" value="ECO:0000318"/>
    <property type="project" value="GO_Central"/>
</dbReference>
<dbReference type="FunCoup" id="A2DEM9">
    <property type="interactions" value="919"/>
</dbReference>
<evidence type="ECO:0000256" key="6">
    <source>
        <dbReference type="ARBA" id="ARBA00023242"/>
    </source>
</evidence>
<dbReference type="InterPro" id="IPR007064">
    <property type="entry name" value="Nmd3_N"/>
</dbReference>
<keyword evidence="4 7" id="KW-0963">Cytoplasm</keyword>
<reference evidence="12" key="1">
    <citation type="submission" date="2006-10" db="EMBL/GenBank/DDBJ databases">
        <authorList>
            <person name="Amadeo P."/>
            <person name="Zhao Q."/>
            <person name="Wortman J."/>
            <person name="Fraser-Liggett C."/>
            <person name="Carlton J."/>
        </authorList>
    </citation>
    <scope>NUCLEOTIDE SEQUENCE</scope>
    <source>
        <strain evidence="12">G3</strain>
    </source>
</reference>
<evidence type="ECO:0000313" key="12">
    <source>
        <dbReference type="EMBL" id="EAY21156.1"/>
    </source>
</evidence>
<organism evidence="12 13">
    <name type="scientific">Trichomonas vaginalis (strain ATCC PRA-98 / G3)</name>
    <dbReference type="NCBI Taxonomy" id="412133"/>
    <lineage>
        <taxon>Eukaryota</taxon>
        <taxon>Metamonada</taxon>
        <taxon>Parabasalia</taxon>
        <taxon>Trichomonadida</taxon>
        <taxon>Trichomonadidae</taxon>
        <taxon>Trichomonas</taxon>
    </lineage>
</organism>
<evidence type="ECO:0000256" key="7">
    <source>
        <dbReference type="RuleBase" id="RU364108"/>
    </source>
</evidence>
<dbReference type="STRING" id="5722.A2DEM9"/>
<gene>
    <name evidence="12" type="ORF">TVAG_283260</name>
</gene>
<evidence type="ECO:0000256" key="5">
    <source>
        <dbReference type="ARBA" id="ARBA00022927"/>
    </source>
</evidence>
<name>A2DEM9_TRIV3</name>
<feature type="domain" description="60S ribosomal export protein NMD3 SH3" evidence="11">
    <location>
        <begin position="247"/>
        <end position="290"/>
    </location>
</feature>
<evidence type="ECO:0000256" key="1">
    <source>
        <dbReference type="ARBA" id="ARBA00009794"/>
    </source>
</evidence>
<dbReference type="VEuPathDB" id="TrichDB:TVAGG3_0577480"/>
<dbReference type="SMR" id="A2DEM9"/>
<evidence type="ECO:0000256" key="4">
    <source>
        <dbReference type="ARBA" id="ARBA00022490"/>
    </source>
</evidence>
<dbReference type="InParanoid" id="A2DEM9"/>
<evidence type="ECO:0000259" key="10">
    <source>
        <dbReference type="Pfam" id="PF21192"/>
    </source>
</evidence>
<dbReference type="InterPro" id="IPR048898">
    <property type="entry name" value="OB_NMD3"/>
</dbReference>
<dbReference type="EMBL" id="DS113192">
    <property type="protein sequence ID" value="EAY21156.1"/>
    <property type="molecule type" value="Genomic_DNA"/>
</dbReference>
<comment type="similarity">
    <text evidence="1 7">Belongs to the NMD3 family.</text>
</comment>
<dbReference type="OMA" id="YHNNTWR"/>
<feature type="compositionally biased region" description="Acidic residues" evidence="8">
    <location>
        <begin position="446"/>
        <end position="458"/>
    </location>
</feature>
<dbReference type="AlphaFoldDB" id="A2DEM9"/>
<dbReference type="RefSeq" id="XP_001582142.1">
    <property type="nucleotide sequence ID" value="XM_001582092.1"/>
</dbReference>
<evidence type="ECO:0000256" key="8">
    <source>
        <dbReference type="SAM" id="MobiDB-lite"/>
    </source>
</evidence>
<dbReference type="eggNOG" id="KOG2613">
    <property type="taxonomic scope" value="Eukaryota"/>
</dbReference>
<comment type="subcellular location">
    <subcellularLocation>
        <location evidence="7">Cytoplasm</location>
    </subcellularLocation>
    <subcellularLocation>
        <location evidence="7">Nucleus</location>
    </subcellularLocation>
</comment>
<dbReference type="OrthoDB" id="203821at2759"/>
<evidence type="ECO:0000313" key="13">
    <source>
        <dbReference type="Proteomes" id="UP000001542"/>
    </source>
</evidence>
<reference evidence="12" key="2">
    <citation type="journal article" date="2007" name="Science">
        <title>Draft genome sequence of the sexually transmitted pathogen Trichomonas vaginalis.</title>
        <authorList>
            <person name="Carlton J.M."/>
            <person name="Hirt R.P."/>
            <person name="Silva J.C."/>
            <person name="Delcher A.L."/>
            <person name="Schatz M."/>
            <person name="Zhao Q."/>
            <person name="Wortman J.R."/>
            <person name="Bidwell S.L."/>
            <person name="Alsmark U.C.M."/>
            <person name="Besteiro S."/>
            <person name="Sicheritz-Ponten T."/>
            <person name="Noel C.J."/>
            <person name="Dacks J.B."/>
            <person name="Foster P.G."/>
            <person name="Simillion C."/>
            <person name="Van de Peer Y."/>
            <person name="Miranda-Saavedra D."/>
            <person name="Barton G.J."/>
            <person name="Westrop G.D."/>
            <person name="Mueller S."/>
            <person name="Dessi D."/>
            <person name="Fiori P.L."/>
            <person name="Ren Q."/>
            <person name="Paulsen I."/>
            <person name="Zhang H."/>
            <person name="Bastida-Corcuera F.D."/>
            <person name="Simoes-Barbosa A."/>
            <person name="Brown M.T."/>
            <person name="Hayes R.D."/>
            <person name="Mukherjee M."/>
            <person name="Okumura C.Y."/>
            <person name="Schneider R."/>
            <person name="Smith A.J."/>
            <person name="Vanacova S."/>
            <person name="Villalvazo M."/>
            <person name="Haas B.J."/>
            <person name="Pertea M."/>
            <person name="Feldblyum T.V."/>
            <person name="Utterback T.R."/>
            <person name="Shu C.L."/>
            <person name="Osoegawa K."/>
            <person name="de Jong P.J."/>
            <person name="Hrdy I."/>
            <person name="Horvathova L."/>
            <person name="Zubacova Z."/>
            <person name="Dolezal P."/>
            <person name="Malik S.B."/>
            <person name="Logsdon J.M. Jr."/>
            <person name="Henze K."/>
            <person name="Gupta A."/>
            <person name="Wang C.C."/>
            <person name="Dunne R.L."/>
            <person name="Upcroft J.A."/>
            <person name="Upcroft P."/>
            <person name="White O."/>
            <person name="Salzberg S.L."/>
            <person name="Tang P."/>
            <person name="Chiu C.-H."/>
            <person name="Lee Y.-S."/>
            <person name="Embley T.M."/>
            <person name="Coombs G.H."/>
            <person name="Mottram J.C."/>
            <person name="Tachezy J."/>
            <person name="Fraser-Liggett C.M."/>
            <person name="Johnson P.J."/>
        </authorList>
    </citation>
    <scope>NUCLEOTIDE SEQUENCE [LARGE SCALE GENOMIC DNA]</scope>
    <source>
        <strain evidence="12">G3</strain>
    </source>
</reference>
<keyword evidence="13" id="KW-1185">Reference proteome</keyword>
<sequence length="458" mass="52471">MTEFTETLNKIPCCICGIMIEPNPSNMCVDCLQKNYSISDKLPQSLSVNYCRGCGRYQENKNHWINAPLESPELLKICLSRLTNVKDAKIVDAKFLYTEPHSRRIRVELTLESVTPENVTLRQSVIVTYVVTLQQCPDCQEAATPRAHWNSNVQLRQAGNSKRLLFWIEQQILTYNAHEGCTGVVRVSDGLDFHYPDKAGAGKLVNFVKSKIPILTKESGKLLSEDFQSMTADVRFSFLVRLPPMSRQDLIVLPKEIVSANGNHSHVALVHKISKIIRLVDPFTGRFIDIDAITFWKKPFEPVFVHEDLKRFVVLNVEHIDTNDRDCRFDMADVEITDEETYEDRFIVRTHLGGKLREGFVVLCYDRRITNIPDTVAAVFKKKKIPEIIIAGRAPPEKKPKMKVKELTPHLSDDDEQFNAFMEDLVDDSEMRQDVNIYKEGTEEKMPEEEIEAAIEQE</sequence>
<dbReference type="Proteomes" id="UP000001542">
    <property type="component" value="Unassembled WGS sequence"/>
</dbReference>
<feature type="domain" description="60S ribosomal export protein NMD3 OB-fold" evidence="10">
    <location>
        <begin position="309"/>
        <end position="390"/>
    </location>
</feature>